<evidence type="ECO:0000313" key="2">
    <source>
        <dbReference type="EMBL" id="MFM4893429.1"/>
    </source>
</evidence>
<dbReference type="Proteomes" id="UP001630969">
    <property type="component" value="Unassembled WGS sequence"/>
</dbReference>
<organism evidence="2 3">
    <name type="scientific">Aeromonas bivalvium</name>
    <dbReference type="NCBI Taxonomy" id="440079"/>
    <lineage>
        <taxon>Bacteria</taxon>
        <taxon>Pseudomonadati</taxon>
        <taxon>Pseudomonadota</taxon>
        <taxon>Gammaproteobacteria</taxon>
        <taxon>Aeromonadales</taxon>
        <taxon>Aeromonadaceae</taxon>
        <taxon>Aeromonas</taxon>
    </lineage>
</organism>
<gene>
    <name evidence="2" type="ORF">ACEUDJ_11210</name>
</gene>
<protein>
    <submittedName>
        <fullName evidence="2">Chemotaxis protein CheW</fullName>
    </submittedName>
</protein>
<dbReference type="InterPro" id="IPR036061">
    <property type="entry name" value="CheW-like_dom_sf"/>
</dbReference>
<dbReference type="PROSITE" id="PS50851">
    <property type="entry name" value="CHEW"/>
    <property type="match status" value="1"/>
</dbReference>
<feature type="domain" description="CheW-like" evidence="1">
    <location>
        <begin position="158"/>
        <end position="292"/>
    </location>
</feature>
<dbReference type="EMBL" id="JBGXBU010000004">
    <property type="protein sequence ID" value="MFM4893429.1"/>
    <property type="molecule type" value="Genomic_DNA"/>
</dbReference>
<dbReference type="InterPro" id="IPR002545">
    <property type="entry name" value="CheW-lke_dom"/>
</dbReference>
<evidence type="ECO:0000313" key="3">
    <source>
        <dbReference type="Proteomes" id="UP001630969"/>
    </source>
</evidence>
<dbReference type="Pfam" id="PF01584">
    <property type="entry name" value="CheW"/>
    <property type="match status" value="1"/>
</dbReference>
<name>A0ABW9GSE6_9GAMM</name>
<sequence>MSEITQTRAMDDYFHSLLIDDLLQDELLQEEAPTLVPARQPLAIRQRAVPYAEVEPERRAQLSELLAQVSKVRVDMDALGQEPQCDAFALASEVNPVPSALAAEPELRVEIETETVLPQAQVEVAAPLALPEVQTASLEAAVVAPAPEAWQNIEVGNEFQALFFEVAGVTFAVPLMELGGIHQLGEVSALFGQPKWYRGIMTQREQQMSVVDTALWVMPDQELEVTDYQYLIMLGESNWGLACHHLKGTELLHRDQVKWRHQEGKRPWLAGMVKEKMCALLHVRELLVLLARGVNITGR</sequence>
<proteinExistence type="predicted"/>
<accession>A0ABW9GSE6</accession>
<evidence type="ECO:0000259" key="1">
    <source>
        <dbReference type="PROSITE" id="PS50851"/>
    </source>
</evidence>
<dbReference type="SUPFAM" id="SSF50341">
    <property type="entry name" value="CheW-like"/>
    <property type="match status" value="1"/>
</dbReference>
<keyword evidence="3" id="KW-1185">Reference proteome</keyword>
<dbReference type="SMART" id="SM00260">
    <property type="entry name" value="CheW"/>
    <property type="match status" value="1"/>
</dbReference>
<reference evidence="2 3" key="1">
    <citation type="submission" date="2024-09" db="EMBL/GenBank/DDBJ databases">
        <title>Aeromonas strains Genome sequencing and assembly.</title>
        <authorList>
            <person name="Hu X."/>
            <person name="Tang B."/>
        </authorList>
    </citation>
    <scope>NUCLEOTIDE SEQUENCE [LARGE SCALE GENOMIC DNA]</scope>
    <source>
        <strain evidence="2 3">NB23SCDHY001</strain>
    </source>
</reference>
<dbReference type="GeneID" id="97220675"/>
<comment type="caution">
    <text evidence="2">The sequence shown here is derived from an EMBL/GenBank/DDBJ whole genome shotgun (WGS) entry which is preliminary data.</text>
</comment>
<dbReference type="RefSeq" id="WP_408790171.1">
    <property type="nucleotide sequence ID" value="NZ_JBGXBU010000004.1"/>
</dbReference>